<accession>A0A2P5EBK9</accession>
<dbReference type="AlphaFoldDB" id="A0A2P5EBK9"/>
<dbReference type="SUPFAM" id="SSF51735">
    <property type="entry name" value="NAD(P)-binding Rossmann-fold domains"/>
    <property type="match status" value="1"/>
</dbReference>
<dbReference type="PANTHER" id="PTHR42820:SF1">
    <property type="entry name" value="SHORT-CHAIN DEHYDROGENASE_REDUCTASE FAMILY PROTEIN"/>
    <property type="match status" value="1"/>
</dbReference>
<comment type="caution">
    <text evidence="2">The sequence shown here is derived from an EMBL/GenBank/DDBJ whole genome shotgun (WGS) entry which is preliminary data.</text>
</comment>
<dbReference type="Gene3D" id="3.40.50.720">
    <property type="entry name" value="NAD(P)-binding Rossmann-like Domain"/>
    <property type="match status" value="1"/>
</dbReference>
<sequence length="60" mass="6566">ASSFLRLDDEGLEKLTNEVATLKHVTLKTQNVVNRALFLASEEGRYVSGHNLLIDGGLVL</sequence>
<dbReference type="STRING" id="63057.A0A2P5EBK9"/>
<gene>
    <name evidence="2" type="ORF">TorRG33x02_213300</name>
</gene>
<proteinExistence type="inferred from homology"/>
<dbReference type="Proteomes" id="UP000237000">
    <property type="component" value="Unassembled WGS sequence"/>
</dbReference>
<evidence type="ECO:0000313" key="2">
    <source>
        <dbReference type="EMBL" id="PON82919.1"/>
    </source>
</evidence>
<feature type="non-terminal residue" evidence="2">
    <location>
        <position position="1"/>
    </location>
</feature>
<dbReference type="InterPro" id="IPR002347">
    <property type="entry name" value="SDR_fam"/>
</dbReference>
<keyword evidence="3" id="KW-1185">Reference proteome</keyword>
<dbReference type="InParanoid" id="A0A2P5EBK9"/>
<evidence type="ECO:0000256" key="1">
    <source>
        <dbReference type="ARBA" id="ARBA00006484"/>
    </source>
</evidence>
<dbReference type="PANTHER" id="PTHR42820">
    <property type="entry name" value="SHORT-CHAIN DEHYDROGENASE REDUCTASE"/>
    <property type="match status" value="1"/>
</dbReference>
<organism evidence="2 3">
    <name type="scientific">Trema orientale</name>
    <name type="common">Charcoal tree</name>
    <name type="synonym">Celtis orientalis</name>
    <dbReference type="NCBI Taxonomy" id="63057"/>
    <lineage>
        <taxon>Eukaryota</taxon>
        <taxon>Viridiplantae</taxon>
        <taxon>Streptophyta</taxon>
        <taxon>Embryophyta</taxon>
        <taxon>Tracheophyta</taxon>
        <taxon>Spermatophyta</taxon>
        <taxon>Magnoliopsida</taxon>
        <taxon>eudicotyledons</taxon>
        <taxon>Gunneridae</taxon>
        <taxon>Pentapetalae</taxon>
        <taxon>rosids</taxon>
        <taxon>fabids</taxon>
        <taxon>Rosales</taxon>
        <taxon>Cannabaceae</taxon>
        <taxon>Trema</taxon>
    </lineage>
</organism>
<comment type="similarity">
    <text evidence="1">Belongs to the short-chain dehydrogenases/reductases (SDR) family.</text>
</comment>
<dbReference type="EMBL" id="JXTC01000187">
    <property type="protein sequence ID" value="PON82919.1"/>
    <property type="molecule type" value="Genomic_DNA"/>
</dbReference>
<dbReference type="Pfam" id="PF13561">
    <property type="entry name" value="adh_short_C2"/>
    <property type="match status" value="1"/>
</dbReference>
<reference evidence="3" key="1">
    <citation type="submission" date="2016-06" db="EMBL/GenBank/DDBJ databases">
        <title>Parallel loss of symbiosis genes in relatives of nitrogen-fixing non-legume Parasponia.</title>
        <authorList>
            <person name="Van Velzen R."/>
            <person name="Holmer R."/>
            <person name="Bu F."/>
            <person name="Rutten L."/>
            <person name="Van Zeijl A."/>
            <person name="Liu W."/>
            <person name="Santuari L."/>
            <person name="Cao Q."/>
            <person name="Sharma T."/>
            <person name="Shen D."/>
            <person name="Roswanjaya Y."/>
            <person name="Wardhani T."/>
            <person name="Kalhor M.S."/>
            <person name="Jansen J."/>
            <person name="Van den Hoogen J."/>
            <person name="Gungor B."/>
            <person name="Hartog M."/>
            <person name="Hontelez J."/>
            <person name="Verver J."/>
            <person name="Yang W.-C."/>
            <person name="Schijlen E."/>
            <person name="Repin R."/>
            <person name="Schilthuizen M."/>
            <person name="Schranz E."/>
            <person name="Heidstra R."/>
            <person name="Miyata K."/>
            <person name="Fedorova E."/>
            <person name="Kohlen W."/>
            <person name="Bisseling T."/>
            <person name="Smit S."/>
            <person name="Geurts R."/>
        </authorList>
    </citation>
    <scope>NUCLEOTIDE SEQUENCE [LARGE SCALE GENOMIC DNA]</scope>
    <source>
        <strain evidence="3">cv. RG33-2</strain>
    </source>
</reference>
<dbReference type="InterPro" id="IPR036291">
    <property type="entry name" value="NAD(P)-bd_dom_sf"/>
</dbReference>
<protein>
    <submittedName>
        <fullName evidence="2">NAD(P)-binding domain containing protein</fullName>
    </submittedName>
</protein>
<name>A0A2P5EBK9_TREOI</name>
<dbReference type="OrthoDB" id="294295at2759"/>
<evidence type="ECO:0000313" key="3">
    <source>
        <dbReference type="Proteomes" id="UP000237000"/>
    </source>
</evidence>